<reference evidence="1 2" key="1">
    <citation type="submission" date="2021-01" db="EMBL/GenBank/DDBJ databases">
        <title>Carboxyliciviraga sp.nov., isolated from coastal sediments.</title>
        <authorList>
            <person name="Lu D."/>
            <person name="Zhang T."/>
        </authorList>
    </citation>
    <scope>NUCLEOTIDE SEQUENCE [LARGE SCALE GENOMIC DNA]</scope>
    <source>
        <strain evidence="1 2">N1Y132</strain>
    </source>
</reference>
<proteinExistence type="predicted"/>
<keyword evidence="2" id="KW-1185">Reference proteome</keyword>
<dbReference type="RefSeq" id="WP_200465312.1">
    <property type="nucleotide sequence ID" value="NZ_JAENRR010000026.1"/>
</dbReference>
<sequence>MKRTKKGKAIAAHANALSGRFSFTIAVKETIPLMIFVNFKAKILQNRNYSRTIVFF</sequence>
<accession>A0ABS1HKU3</accession>
<comment type="caution">
    <text evidence="1">The sequence shown here is derived from an EMBL/GenBank/DDBJ whole genome shotgun (WGS) entry which is preliminary data.</text>
</comment>
<protein>
    <submittedName>
        <fullName evidence="1">Uncharacterized protein</fullName>
    </submittedName>
</protein>
<evidence type="ECO:0000313" key="1">
    <source>
        <dbReference type="EMBL" id="MBK3518085.1"/>
    </source>
</evidence>
<name>A0ABS1HKU3_9BACT</name>
<organism evidence="1 2">
    <name type="scientific">Carboxylicivirga marina</name>
    <dbReference type="NCBI Taxonomy" id="2800988"/>
    <lineage>
        <taxon>Bacteria</taxon>
        <taxon>Pseudomonadati</taxon>
        <taxon>Bacteroidota</taxon>
        <taxon>Bacteroidia</taxon>
        <taxon>Marinilabiliales</taxon>
        <taxon>Marinilabiliaceae</taxon>
        <taxon>Carboxylicivirga</taxon>
    </lineage>
</organism>
<gene>
    <name evidence="1" type="ORF">JIV24_12140</name>
</gene>
<dbReference type="Proteomes" id="UP000605676">
    <property type="component" value="Unassembled WGS sequence"/>
</dbReference>
<dbReference type="EMBL" id="JAENRR010000026">
    <property type="protein sequence ID" value="MBK3518085.1"/>
    <property type="molecule type" value="Genomic_DNA"/>
</dbReference>
<evidence type="ECO:0000313" key="2">
    <source>
        <dbReference type="Proteomes" id="UP000605676"/>
    </source>
</evidence>